<gene>
    <name evidence="2" type="ORF">STCU_03072</name>
</gene>
<evidence type="ECO:0000313" key="2">
    <source>
        <dbReference type="EMBL" id="EPY31951.1"/>
    </source>
</evidence>
<keyword evidence="1" id="KW-1133">Transmembrane helix</keyword>
<evidence type="ECO:0000256" key="1">
    <source>
        <dbReference type="SAM" id="Phobius"/>
    </source>
</evidence>
<protein>
    <submittedName>
        <fullName evidence="2">Uncharacterized protein</fullName>
    </submittedName>
</protein>
<keyword evidence="3" id="KW-1185">Reference proteome</keyword>
<dbReference type="EMBL" id="ATMH01003072">
    <property type="protein sequence ID" value="EPY31951.1"/>
    <property type="molecule type" value="Genomic_DNA"/>
</dbReference>
<accession>S9VY09</accession>
<feature type="transmembrane region" description="Helical" evidence="1">
    <location>
        <begin position="141"/>
        <end position="160"/>
    </location>
</feature>
<keyword evidence="1" id="KW-0472">Membrane</keyword>
<sequence>MPAKGKQQKDEQLLEQHISANRLEYPKTFLVLVALIASFQPVFYSHAINDMSWTVPTNALLFVAVSLGTTYMLRQAYEVMVESEFWSRQPHFTEVSDRDEIELRRLRLQVAMGYTLFLLNSVFFILCSVFMAYIFRRADPRASYILSPLMTASILWFVAMKNEESRQRRMRLHK</sequence>
<dbReference type="OrthoDB" id="269298at2759"/>
<dbReference type="AlphaFoldDB" id="S9VY09"/>
<keyword evidence="1" id="KW-0812">Transmembrane</keyword>
<comment type="caution">
    <text evidence="2">The sequence shown here is derived from an EMBL/GenBank/DDBJ whole genome shotgun (WGS) entry which is preliminary data.</text>
</comment>
<proteinExistence type="predicted"/>
<reference evidence="2 3" key="1">
    <citation type="journal article" date="2013" name="PLoS ONE">
        <title>Predicting the Proteins of Angomonas deanei, Strigomonas culicis and Their Respective Endosymbionts Reveals New Aspects of the Trypanosomatidae Family.</title>
        <authorList>
            <person name="Motta M.C."/>
            <person name="Martins A.C."/>
            <person name="de Souza S.S."/>
            <person name="Catta-Preta C.M."/>
            <person name="Silva R."/>
            <person name="Klein C.C."/>
            <person name="de Almeida L.G."/>
            <person name="de Lima Cunha O."/>
            <person name="Ciapina L.P."/>
            <person name="Brocchi M."/>
            <person name="Colabardini A.C."/>
            <person name="de Araujo Lima B."/>
            <person name="Machado C.R."/>
            <person name="de Almeida Soares C.M."/>
            <person name="Probst C.M."/>
            <person name="de Menezes C.B."/>
            <person name="Thompson C.E."/>
            <person name="Bartholomeu D.C."/>
            <person name="Gradia D.F."/>
            <person name="Pavoni D.P."/>
            <person name="Grisard E.C."/>
            <person name="Fantinatti-Garboggini F."/>
            <person name="Marchini F.K."/>
            <person name="Rodrigues-Luiz G.F."/>
            <person name="Wagner G."/>
            <person name="Goldman G.H."/>
            <person name="Fietto J.L."/>
            <person name="Elias M.C."/>
            <person name="Goldman M.H."/>
            <person name="Sagot M.F."/>
            <person name="Pereira M."/>
            <person name="Stoco P.H."/>
            <person name="de Mendonca-Neto R.P."/>
            <person name="Teixeira S.M."/>
            <person name="Maciel T.E."/>
            <person name="de Oliveira Mendes T.A."/>
            <person name="Urmenyi T.P."/>
            <person name="de Souza W."/>
            <person name="Schenkman S."/>
            <person name="de Vasconcelos A.T."/>
        </authorList>
    </citation>
    <scope>NUCLEOTIDE SEQUENCE [LARGE SCALE GENOMIC DNA]</scope>
</reference>
<name>S9VY09_9TRYP</name>
<feature type="transmembrane region" description="Helical" evidence="1">
    <location>
        <begin position="114"/>
        <end position="135"/>
    </location>
</feature>
<feature type="transmembrane region" description="Helical" evidence="1">
    <location>
        <begin position="29"/>
        <end position="47"/>
    </location>
</feature>
<dbReference type="Proteomes" id="UP000015354">
    <property type="component" value="Unassembled WGS sequence"/>
</dbReference>
<feature type="transmembrane region" description="Helical" evidence="1">
    <location>
        <begin position="53"/>
        <end position="73"/>
    </location>
</feature>
<evidence type="ECO:0000313" key="3">
    <source>
        <dbReference type="Proteomes" id="UP000015354"/>
    </source>
</evidence>
<organism evidence="2 3">
    <name type="scientific">Strigomonas culicis</name>
    <dbReference type="NCBI Taxonomy" id="28005"/>
    <lineage>
        <taxon>Eukaryota</taxon>
        <taxon>Discoba</taxon>
        <taxon>Euglenozoa</taxon>
        <taxon>Kinetoplastea</taxon>
        <taxon>Metakinetoplastina</taxon>
        <taxon>Trypanosomatida</taxon>
        <taxon>Trypanosomatidae</taxon>
        <taxon>Strigomonadinae</taxon>
        <taxon>Strigomonas</taxon>
    </lineage>
</organism>